<evidence type="ECO:0000313" key="2">
    <source>
        <dbReference type="EMBL" id="OBZ73031.1"/>
    </source>
</evidence>
<dbReference type="AlphaFoldDB" id="A0A1C7M809"/>
<dbReference type="STRING" id="5627.A0A1C7M809"/>
<name>A0A1C7M809_GRIFR</name>
<dbReference type="Proteomes" id="UP000092993">
    <property type="component" value="Unassembled WGS sequence"/>
</dbReference>
<feature type="region of interest" description="Disordered" evidence="1">
    <location>
        <begin position="1"/>
        <end position="48"/>
    </location>
</feature>
<dbReference type="EMBL" id="LUGG01000007">
    <property type="protein sequence ID" value="OBZ73031.1"/>
    <property type="molecule type" value="Genomic_DNA"/>
</dbReference>
<sequence>MSRRRRDWGPFMPVKLKSSNAGPTMDASSSSASPPLLPAQKTRRKPSPDELYPDWTWLAAARVITEGKMREEMSRSNVDANIDGLCSWENLREGAWVGKRVEECRDDELNGKLEKWEPSTKTARGDGLTNGWDWAGAEGTWRRCVCWLDYEDLSFYNDINEFDDPTLQEAILIVPLRLRVVGFSEPAVARYADRPTIHVEGEMGGAWWEEQDDGMEGDVRKVHGTVSVIADGSVRWCLYSSDEESDDDQWVSEGIQIGGVGSAIGVLGMWTGARHEEGDPLGAFWSWKVA</sequence>
<dbReference type="OMA" id="EECRDDE"/>
<proteinExistence type="predicted"/>
<accession>A0A1C7M809</accession>
<dbReference type="OrthoDB" id="3226064at2759"/>
<organism evidence="2 3">
    <name type="scientific">Grifola frondosa</name>
    <name type="common">Maitake</name>
    <name type="synonym">Polyporus frondosus</name>
    <dbReference type="NCBI Taxonomy" id="5627"/>
    <lineage>
        <taxon>Eukaryota</taxon>
        <taxon>Fungi</taxon>
        <taxon>Dikarya</taxon>
        <taxon>Basidiomycota</taxon>
        <taxon>Agaricomycotina</taxon>
        <taxon>Agaricomycetes</taxon>
        <taxon>Polyporales</taxon>
        <taxon>Grifolaceae</taxon>
        <taxon>Grifola</taxon>
    </lineage>
</organism>
<protein>
    <submittedName>
        <fullName evidence="2">Uncharacterized protein</fullName>
    </submittedName>
</protein>
<evidence type="ECO:0000313" key="3">
    <source>
        <dbReference type="Proteomes" id="UP000092993"/>
    </source>
</evidence>
<keyword evidence="3" id="KW-1185">Reference proteome</keyword>
<evidence type="ECO:0000256" key="1">
    <source>
        <dbReference type="SAM" id="MobiDB-lite"/>
    </source>
</evidence>
<reference evidence="2 3" key="1">
    <citation type="submission" date="2016-03" db="EMBL/GenBank/DDBJ databases">
        <title>Whole genome sequencing of Grifola frondosa 9006-11.</title>
        <authorList>
            <person name="Min B."/>
            <person name="Park H."/>
            <person name="Kim J.-G."/>
            <person name="Cho H."/>
            <person name="Oh Y.-L."/>
            <person name="Kong W.-S."/>
            <person name="Choi I.-G."/>
        </authorList>
    </citation>
    <scope>NUCLEOTIDE SEQUENCE [LARGE SCALE GENOMIC DNA]</scope>
    <source>
        <strain evidence="2 3">9006-11</strain>
    </source>
</reference>
<gene>
    <name evidence="2" type="ORF">A0H81_07263</name>
</gene>
<comment type="caution">
    <text evidence="2">The sequence shown here is derived from an EMBL/GenBank/DDBJ whole genome shotgun (WGS) entry which is preliminary data.</text>
</comment>